<evidence type="ECO:0000313" key="2">
    <source>
        <dbReference type="EMBL" id="KAK3243353.1"/>
    </source>
</evidence>
<name>A0AAE0EWF0_9CHLO</name>
<sequence length="152" mass="15588">MTKESETQQTRVEMFVTPGTPTEARVDAPGTAQGTQGIQEGGGGLGTPCIQTKMIGLEVVEAKVAVAEVQAEIPGVTAEVAEVHAEIQGVTAEATAAAAQAVDPTEAEAGPRVEGAARVELEDGGNATWSPGHLLHSAARRFEVTAVRESTT</sequence>
<protein>
    <submittedName>
        <fullName evidence="2">Uncharacterized protein</fullName>
    </submittedName>
</protein>
<evidence type="ECO:0000313" key="3">
    <source>
        <dbReference type="Proteomes" id="UP001190700"/>
    </source>
</evidence>
<feature type="region of interest" description="Disordered" evidence="1">
    <location>
        <begin position="1"/>
        <end position="45"/>
    </location>
</feature>
<reference evidence="2 3" key="1">
    <citation type="journal article" date="2015" name="Genome Biol. Evol.">
        <title>Comparative Genomics of a Bacterivorous Green Alga Reveals Evolutionary Causalities and Consequences of Phago-Mixotrophic Mode of Nutrition.</title>
        <authorList>
            <person name="Burns J.A."/>
            <person name="Paasch A."/>
            <person name="Narechania A."/>
            <person name="Kim E."/>
        </authorList>
    </citation>
    <scope>NUCLEOTIDE SEQUENCE [LARGE SCALE GENOMIC DNA]</scope>
    <source>
        <strain evidence="2 3">PLY_AMNH</strain>
    </source>
</reference>
<gene>
    <name evidence="2" type="ORF">CYMTET_46989</name>
</gene>
<evidence type="ECO:0000256" key="1">
    <source>
        <dbReference type="SAM" id="MobiDB-lite"/>
    </source>
</evidence>
<comment type="caution">
    <text evidence="2">The sequence shown here is derived from an EMBL/GenBank/DDBJ whole genome shotgun (WGS) entry which is preliminary data.</text>
</comment>
<dbReference type="Proteomes" id="UP001190700">
    <property type="component" value="Unassembled WGS sequence"/>
</dbReference>
<accession>A0AAE0EWF0</accession>
<keyword evidence="3" id="KW-1185">Reference proteome</keyword>
<dbReference type="AlphaFoldDB" id="A0AAE0EWF0"/>
<proteinExistence type="predicted"/>
<dbReference type="EMBL" id="LGRX02032946">
    <property type="protein sequence ID" value="KAK3243353.1"/>
    <property type="molecule type" value="Genomic_DNA"/>
</dbReference>
<organism evidence="2 3">
    <name type="scientific">Cymbomonas tetramitiformis</name>
    <dbReference type="NCBI Taxonomy" id="36881"/>
    <lineage>
        <taxon>Eukaryota</taxon>
        <taxon>Viridiplantae</taxon>
        <taxon>Chlorophyta</taxon>
        <taxon>Pyramimonadophyceae</taxon>
        <taxon>Pyramimonadales</taxon>
        <taxon>Pyramimonadaceae</taxon>
        <taxon>Cymbomonas</taxon>
    </lineage>
</organism>